<dbReference type="EC" id="3.5.4.9" evidence="2"/>
<dbReference type="EMBL" id="RFDI01000753">
    <property type="protein sequence ID" value="RSR53609.1"/>
    <property type="molecule type" value="Genomic_DNA"/>
</dbReference>
<evidence type="ECO:0000313" key="3">
    <source>
        <dbReference type="Proteomes" id="UP000280073"/>
    </source>
</evidence>
<dbReference type="GO" id="GO:0004488">
    <property type="term" value="F:methylenetetrahydrofolate dehydrogenase (NADP+) activity"/>
    <property type="evidence" value="ECO:0007669"/>
    <property type="project" value="UniProtKB-EC"/>
</dbReference>
<dbReference type="Gene3D" id="3.40.50.10860">
    <property type="entry name" value="Leucine Dehydrogenase, chain A, domain 1"/>
    <property type="match status" value="1"/>
</dbReference>
<dbReference type="Proteomes" id="UP000280073">
    <property type="component" value="Unassembled WGS sequence"/>
</dbReference>
<comment type="caution">
    <text evidence="2">The sequence shown here is derived from an EMBL/GenBank/DDBJ whole genome shotgun (WGS) entry which is preliminary data.</text>
</comment>
<name>A0A429MNW6_ACIBA</name>
<organism evidence="2 3">
    <name type="scientific">Acinetobacter baumannii</name>
    <dbReference type="NCBI Taxonomy" id="470"/>
    <lineage>
        <taxon>Bacteria</taxon>
        <taxon>Pseudomonadati</taxon>
        <taxon>Pseudomonadota</taxon>
        <taxon>Gammaproteobacteria</taxon>
        <taxon>Moraxellales</taxon>
        <taxon>Moraxellaceae</taxon>
        <taxon>Acinetobacter</taxon>
        <taxon>Acinetobacter calcoaceticus/baumannii complex</taxon>
    </lineage>
</organism>
<dbReference type="EC" id="1.5.1.5" evidence="2"/>
<keyword evidence="2" id="KW-0378">Hydrolase</keyword>
<gene>
    <name evidence="2" type="ORF">EA686_14005</name>
</gene>
<dbReference type="GO" id="GO:0004477">
    <property type="term" value="F:methenyltetrahydrofolate cyclohydrolase activity"/>
    <property type="evidence" value="ECO:0007669"/>
    <property type="project" value="UniProtKB-EC"/>
</dbReference>
<protein>
    <submittedName>
        <fullName evidence="2">Bifunctional methylenetetrahydrofolate dehydrogenase/methenyltetrahydrofolate cyclohydrolase</fullName>
        <ecNumber evidence="2">1.5.1.5</ecNumber>
        <ecNumber evidence="2">3.5.4.9</ecNumber>
    </submittedName>
</protein>
<dbReference type="InterPro" id="IPR046346">
    <property type="entry name" value="Aminoacid_DH-like_N_sf"/>
</dbReference>
<dbReference type="AlphaFoldDB" id="A0A429MNW6"/>
<dbReference type="SUPFAM" id="SSF53223">
    <property type="entry name" value="Aminoacid dehydrogenase-like, N-terminal domain"/>
    <property type="match status" value="1"/>
</dbReference>
<accession>A0A429MNW6</accession>
<evidence type="ECO:0000313" key="2">
    <source>
        <dbReference type="EMBL" id="RSR53609.1"/>
    </source>
</evidence>
<proteinExistence type="predicted"/>
<evidence type="ECO:0000259" key="1">
    <source>
        <dbReference type="Pfam" id="PF00763"/>
    </source>
</evidence>
<feature type="non-terminal residue" evidence="2">
    <location>
        <position position="57"/>
    </location>
</feature>
<keyword evidence="2" id="KW-0560">Oxidoreductase</keyword>
<sequence>MALVLDGRALAKQIEENLLVRVEALKAKTGRTPILATILVGDDGASATYVRMKGNAC</sequence>
<reference evidence="2 3" key="1">
    <citation type="submission" date="2018-10" db="EMBL/GenBank/DDBJ databases">
        <title>GWAS and RNA-Seq identify cryptic mechanisms of antimicrobial resistance in Acinetobacter baumannii.</title>
        <authorList>
            <person name="Sahl J.W."/>
        </authorList>
    </citation>
    <scope>NUCLEOTIDE SEQUENCE [LARGE SCALE GENOMIC DNA]</scope>
    <source>
        <strain evidence="2 3">TG28175</strain>
    </source>
</reference>
<dbReference type="InterPro" id="IPR020630">
    <property type="entry name" value="THF_DH/CycHdrlase_cat_dom"/>
</dbReference>
<dbReference type="Pfam" id="PF00763">
    <property type="entry name" value="THF_DHG_CYH"/>
    <property type="match status" value="1"/>
</dbReference>
<feature type="domain" description="Tetrahydrofolate dehydrogenase/cyclohydrolase catalytic" evidence="1">
    <location>
        <begin position="5"/>
        <end position="57"/>
    </location>
</feature>